<name>A0ABY8MKR4_9SPIO</name>
<evidence type="ECO:0000313" key="7">
    <source>
        <dbReference type="Proteomes" id="UP001228690"/>
    </source>
</evidence>
<protein>
    <submittedName>
        <fullName evidence="6">O-acetylhomoserine aminocarboxypropyltransferase/cysteine synthase</fullName>
    </submittedName>
</protein>
<keyword evidence="3" id="KW-0808">Transferase</keyword>
<dbReference type="InterPro" id="IPR015424">
    <property type="entry name" value="PyrdxlP-dep_Trfase"/>
</dbReference>
<gene>
    <name evidence="6" type="ORF">P0082_05960</name>
</gene>
<comment type="similarity">
    <text evidence="2 5">Belongs to the trans-sulfuration enzymes family.</text>
</comment>
<dbReference type="PANTHER" id="PTHR43797:SF2">
    <property type="entry name" value="HOMOCYSTEINE_CYSTEINE SYNTHASE"/>
    <property type="match status" value="1"/>
</dbReference>
<proteinExistence type="inferred from homology"/>
<dbReference type="Gene3D" id="3.40.640.10">
    <property type="entry name" value="Type I PLP-dependent aspartate aminotransferase-like (Major domain)"/>
    <property type="match status" value="1"/>
</dbReference>
<dbReference type="NCBIfam" id="TIGR01326">
    <property type="entry name" value="OAH_OAS_sulfhy"/>
    <property type="match status" value="1"/>
</dbReference>
<accession>A0ABY8MKR4</accession>
<keyword evidence="4 5" id="KW-0663">Pyridoxal phosphate</keyword>
<dbReference type="InterPro" id="IPR015421">
    <property type="entry name" value="PyrdxlP-dep_Trfase_major"/>
</dbReference>
<dbReference type="InterPro" id="IPR006235">
    <property type="entry name" value="OAc-hSer/O-AcSer_sulfhydrylase"/>
</dbReference>
<dbReference type="Gene3D" id="3.90.1150.10">
    <property type="entry name" value="Aspartate Aminotransferase, domain 1"/>
    <property type="match status" value="1"/>
</dbReference>
<evidence type="ECO:0000313" key="6">
    <source>
        <dbReference type="EMBL" id="WGK70406.1"/>
    </source>
</evidence>
<evidence type="ECO:0000256" key="5">
    <source>
        <dbReference type="RuleBase" id="RU362118"/>
    </source>
</evidence>
<dbReference type="CDD" id="cd00614">
    <property type="entry name" value="CGS_like"/>
    <property type="match status" value="1"/>
</dbReference>
<evidence type="ECO:0000256" key="3">
    <source>
        <dbReference type="ARBA" id="ARBA00022679"/>
    </source>
</evidence>
<evidence type="ECO:0000256" key="1">
    <source>
        <dbReference type="ARBA" id="ARBA00001933"/>
    </source>
</evidence>
<sequence>MAEALSQDSGLATKALHAGLELQQSESQTEIVHRTTAFHFKNSEHAANLFGLKELGQIYTRLTNPTQDMLEARMAALDGGAAALAVASGTSAIFYTIINILRHGDELVASRNLYGGTYVMLTSILPQLGIRTVLVDPCKPEEFESAINERTRLILVETIGNPLLELIDLEAIATIAQKHKLPLAVDSTFTPPCLLRPIEHGANIVIHSLTKWYNGHANLVGGGVVDAGNFDWSDPKFDLYNEPEASYHGLRFGHDLGGLQALAFVLRMRTIPLRNLGAAIAPDNAWQVMQGVKTLSLRLERQSENALALARFLQEKETIAWVRYPGLESDPSYSLAQKYLPKSNKDGGQLAGGMISFAFKGGRAEGQSFIDKLKLFSLVANVGDVRSLAIHPASTTHSQLSAKELADSGLDEGLVRFSIGIEDLADLKKDIVQALSR</sequence>
<comment type="cofactor">
    <cofactor evidence="1 5">
        <name>pyridoxal 5'-phosphate</name>
        <dbReference type="ChEBI" id="CHEBI:597326"/>
    </cofactor>
</comment>
<dbReference type="RefSeq" id="WP_326928617.1">
    <property type="nucleotide sequence ID" value="NZ_CP123443.1"/>
</dbReference>
<dbReference type="InterPro" id="IPR015422">
    <property type="entry name" value="PyrdxlP-dep_Trfase_small"/>
</dbReference>
<dbReference type="InterPro" id="IPR000277">
    <property type="entry name" value="Cys/Met-Metab_PyrdxlP-dep_enz"/>
</dbReference>
<dbReference type="Pfam" id="PF01053">
    <property type="entry name" value="Cys_Met_Meta_PP"/>
    <property type="match status" value="1"/>
</dbReference>
<dbReference type="SUPFAM" id="SSF53383">
    <property type="entry name" value="PLP-dependent transferases"/>
    <property type="match status" value="1"/>
</dbReference>
<keyword evidence="7" id="KW-1185">Reference proteome</keyword>
<dbReference type="Proteomes" id="UP001228690">
    <property type="component" value="Chromosome"/>
</dbReference>
<dbReference type="EMBL" id="CP123443">
    <property type="protein sequence ID" value="WGK70406.1"/>
    <property type="molecule type" value="Genomic_DNA"/>
</dbReference>
<dbReference type="PANTHER" id="PTHR43797">
    <property type="entry name" value="HOMOCYSTEINE/CYSTEINE SYNTHASE"/>
    <property type="match status" value="1"/>
</dbReference>
<reference evidence="6 7" key="1">
    <citation type="submission" date="2023-04" db="EMBL/GenBank/DDBJ databases">
        <title>Spirochaete genome identified in red abalone sample constitutes a novel genus.</title>
        <authorList>
            <person name="Sharma S.P."/>
            <person name="Purcell C.M."/>
            <person name="Hyde J.R."/>
            <person name="Severin A.J."/>
        </authorList>
    </citation>
    <scope>NUCLEOTIDE SEQUENCE [LARGE SCALE GENOMIC DNA]</scope>
    <source>
        <strain evidence="6 7">SP-2023</strain>
    </source>
</reference>
<evidence type="ECO:0000256" key="4">
    <source>
        <dbReference type="ARBA" id="ARBA00022898"/>
    </source>
</evidence>
<organism evidence="6 7">
    <name type="scientific">Candidatus Haliotispira prima</name>
    <dbReference type="NCBI Taxonomy" id="3034016"/>
    <lineage>
        <taxon>Bacteria</taxon>
        <taxon>Pseudomonadati</taxon>
        <taxon>Spirochaetota</taxon>
        <taxon>Spirochaetia</taxon>
        <taxon>Spirochaetales</taxon>
        <taxon>Spirochaetaceae</taxon>
        <taxon>Candidatus Haliotispira</taxon>
    </lineage>
</organism>
<evidence type="ECO:0000256" key="2">
    <source>
        <dbReference type="ARBA" id="ARBA00009077"/>
    </source>
</evidence>
<dbReference type="PIRSF" id="PIRSF001434">
    <property type="entry name" value="CGS"/>
    <property type="match status" value="1"/>
</dbReference>